<feature type="binding site" evidence="18">
    <location>
        <position position="76"/>
    </location>
    <ligand>
        <name>a divalent metal cation</name>
        <dbReference type="ChEBI" id="CHEBI:60240"/>
    </ligand>
</feature>
<organism evidence="20 21">
    <name type="scientific">Blastopirellula marina</name>
    <dbReference type="NCBI Taxonomy" id="124"/>
    <lineage>
        <taxon>Bacteria</taxon>
        <taxon>Pseudomonadati</taxon>
        <taxon>Planctomycetota</taxon>
        <taxon>Planctomycetia</taxon>
        <taxon>Pirellulales</taxon>
        <taxon>Pirellulaceae</taxon>
        <taxon>Blastopirellula</taxon>
    </lineage>
</organism>
<sequence length="130" mass="14372">MKNEMTLRGWLRKFGLAFSGLAWAIRNEGSFAVHLPAAALAFSGAALLQFDYGRWAVLVLTIGVVIVAELFNTALECLAKAVDDQPNEHIRLALDISSAAVLSSSLFAVGIGFFLFWQPFWFWWSPPLPN</sequence>
<evidence type="ECO:0000313" key="21">
    <source>
        <dbReference type="Proteomes" id="UP000240009"/>
    </source>
</evidence>
<feature type="binding site" evidence="17">
    <location>
        <position position="28"/>
    </location>
    <ligand>
        <name>ATP</name>
        <dbReference type="ChEBI" id="CHEBI:30616"/>
    </ligand>
</feature>
<evidence type="ECO:0000256" key="12">
    <source>
        <dbReference type="ARBA" id="ARBA00023136"/>
    </source>
</evidence>
<evidence type="ECO:0000256" key="7">
    <source>
        <dbReference type="ARBA" id="ARBA00022741"/>
    </source>
</evidence>
<dbReference type="CDD" id="cd14263">
    <property type="entry name" value="DAGK_IM_like"/>
    <property type="match status" value="1"/>
</dbReference>
<feature type="binding site" evidence="16">
    <location>
        <position position="69"/>
    </location>
    <ligand>
        <name>substrate</name>
    </ligand>
</feature>
<comment type="similarity">
    <text evidence="2">Belongs to the bacterial diacylglycerol kinase family.</text>
</comment>
<feature type="transmembrane region" description="Helical" evidence="19">
    <location>
        <begin position="92"/>
        <end position="117"/>
    </location>
</feature>
<feature type="binding site" evidence="17">
    <location>
        <position position="76"/>
    </location>
    <ligand>
        <name>ATP</name>
        <dbReference type="ChEBI" id="CHEBI:30616"/>
    </ligand>
</feature>
<dbReference type="InterPro" id="IPR036945">
    <property type="entry name" value="DAGK_sf"/>
</dbReference>
<dbReference type="OrthoDB" id="286729at2"/>
<evidence type="ECO:0000256" key="18">
    <source>
        <dbReference type="PIRSR" id="PIRSR600829-4"/>
    </source>
</evidence>
<keyword evidence="10 19" id="KW-1133">Transmembrane helix</keyword>
<dbReference type="Proteomes" id="UP000240009">
    <property type="component" value="Unassembled WGS sequence"/>
</dbReference>
<keyword evidence="6 19" id="KW-0812">Transmembrane</keyword>
<accession>A0A2S8FU91</accession>
<evidence type="ECO:0000313" key="20">
    <source>
        <dbReference type="EMBL" id="PQO35748.1"/>
    </source>
</evidence>
<keyword evidence="11" id="KW-0443">Lipid metabolism</keyword>
<dbReference type="Gene3D" id="1.10.287.3610">
    <property type="match status" value="1"/>
</dbReference>
<feature type="binding site" evidence="16">
    <location>
        <position position="98"/>
    </location>
    <ligand>
        <name>substrate</name>
    </ligand>
</feature>
<feature type="binding site" evidence="18">
    <location>
        <position position="28"/>
    </location>
    <ligand>
        <name>a divalent metal cation</name>
        <dbReference type="ChEBI" id="CHEBI:60240"/>
    </ligand>
</feature>
<evidence type="ECO:0000256" key="2">
    <source>
        <dbReference type="ARBA" id="ARBA00005967"/>
    </source>
</evidence>
<dbReference type="GO" id="GO:0008654">
    <property type="term" value="P:phospholipid biosynthetic process"/>
    <property type="evidence" value="ECO:0007669"/>
    <property type="project" value="UniProtKB-KW"/>
</dbReference>
<proteinExistence type="inferred from homology"/>
<keyword evidence="14" id="KW-1208">Phospholipid metabolism</keyword>
<gene>
    <name evidence="20" type="ORF">C5Y96_08830</name>
</gene>
<protein>
    <submittedName>
        <fullName evidence="20">Diacylglycerol kinase</fullName>
    </submittedName>
</protein>
<dbReference type="GO" id="GO:0016301">
    <property type="term" value="F:kinase activity"/>
    <property type="evidence" value="ECO:0007669"/>
    <property type="project" value="UniProtKB-KW"/>
</dbReference>
<feature type="active site" description="Proton acceptor" evidence="15">
    <location>
        <position position="69"/>
    </location>
</feature>
<dbReference type="Pfam" id="PF01219">
    <property type="entry name" value="DAGK_prokar"/>
    <property type="match status" value="1"/>
</dbReference>
<comment type="caution">
    <text evidence="20">The sequence shown here is derived from an EMBL/GenBank/DDBJ whole genome shotgun (WGS) entry which is preliminary data.</text>
</comment>
<evidence type="ECO:0000256" key="1">
    <source>
        <dbReference type="ARBA" id="ARBA00004651"/>
    </source>
</evidence>
<dbReference type="RefSeq" id="WP_105352165.1">
    <property type="nucleotide sequence ID" value="NZ_PUIA01000026.1"/>
</dbReference>
<evidence type="ECO:0000256" key="19">
    <source>
        <dbReference type="SAM" id="Phobius"/>
    </source>
</evidence>
<keyword evidence="18" id="KW-0460">Magnesium</keyword>
<dbReference type="InterPro" id="IPR000829">
    <property type="entry name" value="DAGK"/>
</dbReference>
<comment type="subcellular location">
    <subcellularLocation>
        <location evidence="1">Cell membrane</location>
        <topology evidence="1">Multi-pass membrane protein</topology>
    </subcellularLocation>
</comment>
<reference evidence="20 21" key="1">
    <citation type="submission" date="2018-02" db="EMBL/GenBank/DDBJ databases">
        <title>Comparative genomes isolates from brazilian mangrove.</title>
        <authorList>
            <person name="Araujo J.E."/>
            <person name="Taketani R.G."/>
            <person name="Silva M.C.P."/>
            <person name="Loureco M.V."/>
            <person name="Andreote F.D."/>
        </authorList>
    </citation>
    <scope>NUCLEOTIDE SEQUENCE [LARGE SCALE GENOMIC DNA]</scope>
    <source>
        <strain evidence="20 21">HEX-2 MGV</strain>
    </source>
</reference>
<name>A0A2S8FU91_9BACT</name>
<evidence type="ECO:0000256" key="14">
    <source>
        <dbReference type="ARBA" id="ARBA00023264"/>
    </source>
</evidence>
<keyword evidence="7 17" id="KW-0547">Nucleotide-binding</keyword>
<keyword evidence="4" id="KW-0444">Lipid biosynthesis</keyword>
<evidence type="ECO:0000256" key="4">
    <source>
        <dbReference type="ARBA" id="ARBA00022516"/>
    </source>
</evidence>
<evidence type="ECO:0000256" key="16">
    <source>
        <dbReference type="PIRSR" id="PIRSR600829-2"/>
    </source>
</evidence>
<dbReference type="GO" id="GO:0005524">
    <property type="term" value="F:ATP binding"/>
    <property type="evidence" value="ECO:0007669"/>
    <property type="project" value="UniProtKB-KW"/>
</dbReference>
<evidence type="ECO:0000256" key="5">
    <source>
        <dbReference type="ARBA" id="ARBA00022679"/>
    </source>
</evidence>
<evidence type="ECO:0000256" key="8">
    <source>
        <dbReference type="ARBA" id="ARBA00022777"/>
    </source>
</evidence>
<dbReference type="GO" id="GO:0005886">
    <property type="term" value="C:plasma membrane"/>
    <property type="evidence" value="ECO:0007669"/>
    <property type="project" value="UniProtKB-SubCell"/>
</dbReference>
<dbReference type="GO" id="GO:0046872">
    <property type="term" value="F:metal ion binding"/>
    <property type="evidence" value="ECO:0007669"/>
    <property type="project" value="UniProtKB-KW"/>
</dbReference>
<dbReference type="PANTHER" id="PTHR34299">
    <property type="entry name" value="DIACYLGLYCEROL KINASE"/>
    <property type="match status" value="1"/>
</dbReference>
<comment type="cofactor">
    <cofactor evidence="18">
        <name>Mg(2+)</name>
        <dbReference type="ChEBI" id="CHEBI:18420"/>
    </cofactor>
    <text evidence="18">Mn(2+), Zn(2+), Cd(2+) and Co(2+) support activity to lesser extents.</text>
</comment>
<keyword evidence="13" id="KW-0594">Phospholipid biosynthesis</keyword>
<dbReference type="AlphaFoldDB" id="A0A2S8FU91"/>
<keyword evidence="5" id="KW-0808">Transferase</keyword>
<feature type="transmembrane region" description="Helical" evidence="19">
    <location>
        <begin position="53"/>
        <end position="71"/>
    </location>
</feature>
<keyword evidence="18" id="KW-0479">Metal-binding</keyword>
<dbReference type="EMBL" id="PUIA01000026">
    <property type="protein sequence ID" value="PQO35748.1"/>
    <property type="molecule type" value="Genomic_DNA"/>
</dbReference>
<evidence type="ECO:0000256" key="6">
    <source>
        <dbReference type="ARBA" id="ARBA00022692"/>
    </source>
</evidence>
<keyword evidence="9 17" id="KW-0067">ATP-binding</keyword>
<keyword evidence="3" id="KW-1003">Cell membrane</keyword>
<evidence type="ECO:0000256" key="10">
    <source>
        <dbReference type="ARBA" id="ARBA00022989"/>
    </source>
</evidence>
<keyword evidence="8 20" id="KW-0418">Kinase</keyword>
<evidence type="ECO:0000256" key="17">
    <source>
        <dbReference type="PIRSR" id="PIRSR600829-3"/>
    </source>
</evidence>
<evidence type="ECO:0000256" key="15">
    <source>
        <dbReference type="PIRSR" id="PIRSR600829-1"/>
    </source>
</evidence>
<evidence type="ECO:0000256" key="13">
    <source>
        <dbReference type="ARBA" id="ARBA00023209"/>
    </source>
</evidence>
<dbReference type="PANTHER" id="PTHR34299:SF1">
    <property type="entry name" value="DIACYLGLYCEROL KINASE"/>
    <property type="match status" value="1"/>
</dbReference>
<evidence type="ECO:0000256" key="3">
    <source>
        <dbReference type="ARBA" id="ARBA00022475"/>
    </source>
</evidence>
<evidence type="ECO:0000256" key="11">
    <source>
        <dbReference type="ARBA" id="ARBA00023098"/>
    </source>
</evidence>
<evidence type="ECO:0000256" key="9">
    <source>
        <dbReference type="ARBA" id="ARBA00022840"/>
    </source>
</evidence>
<keyword evidence="12 19" id="KW-0472">Membrane</keyword>